<name>A0A382B5T6_9ZZZZ</name>
<dbReference type="EMBL" id="UINC01028243">
    <property type="protein sequence ID" value="SVB08881.1"/>
    <property type="molecule type" value="Genomic_DNA"/>
</dbReference>
<evidence type="ECO:0000313" key="1">
    <source>
        <dbReference type="EMBL" id="SVB08881.1"/>
    </source>
</evidence>
<sequence length="27" mass="2919">VYPISGGSDYALPRQIVEEPKEATAID</sequence>
<feature type="non-terminal residue" evidence="1">
    <location>
        <position position="1"/>
    </location>
</feature>
<proteinExistence type="predicted"/>
<protein>
    <submittedName>
        <fullName evidence="1">Uncharacterized protein</fullName>
    </submittedName>
</protein>
<accession>A0A382B5T6</accession>
<gene>
    <name evidence="1" type="ORF">METZ01_LOCUS161735</name>
</gene>
<reference evidence="1" key="1">
    <citation type="submission" date="2018-05" db="EMBL/GenBank/DDBJ databases">
        <authorList>
            <person name="Lanie J.A."/>
            <person name="Ng W.-L."/>
            <person name="Kazmierczak K.M."/>
            <person name="Andrzejewski T.M."/>
            <person name="Davidsen T.M."/>
            <person name="Wayne K.J."/>
            <person name="Tettelin H."/>
            <person name="Glass J.I."/>
            <person name="Rusch D."/>
            <person name="Podicherti R."/>
            <person name="Tsui H.-C.T."/>
            <person name="Winkler M.E."/>
        </authorList>
    </citation>
    <scope>NUCLEOTIDE SEQUENCE</scope>
</reference>
<dbReference type="AlphaFoldDB" id="A0A382B5T6"/>
<organism evidence="1">
    <name type="scientific">marine metagenome</name>
    <dbReference type="NCBI Taxonomy" id="408172"/>
    <lineage>
        <taxon>unclassified sequences</taxon>
        <taxon>metagenomes</taxon>
        <taxon>ecological metagenomes</taxon>
    </lineage>
</organism>